<protein>
    <recommendedName>
        <fullName evidence="3">Immunity protein 50</fullName>
    </recommendedName>
</protein>
<name>A0A1T5MAJ2_9BACT</name>
<proteinExistence type="predicted"/>
<dbReference type="OrthoDB" id="709193at2"/>
<dbReference type="RefSeq" id="WP_079689360.1">
    <property type="nucleotide sequence ID" value="NZ_FUZU01000004.1"/>
</dbReference>
<evidence type="ECO:0000313" key="2">
    <source>
        <dbReference type="Proteomes" id="UP000190961"/>
    </source>
</evidence>
<evidence type="ECO:0008006" key="3">
    <source>
        <dbReference type="Google" id="ProtNLM"/>
    </source>
</evidence>
<accession>A0A1T5MAJ2</accession>
<organism evidence="1 2">
    <name type="scientific">Ohtaekwangia koreensis</name>
    <dbReference type="NCBI Taxonomy" id="688867"/>
    <lineage>
        <taxon>Bacteria</taxon>
        <taxon>Pseudomonadati</taxon>
        <taxon>Bacteroidota</taxon>
        <taxon>Cytophagia</taxon>
        <taxon>Cytophagales</taxon>
        <taxon>Fulvivirgaceae</taxon>
        <taxon>Ohtaekwangia</taxon>
    </lineage>
</organism>
<dbReference type="STRING" id="688867.SAMN05660236_4825"/>
<sequence>MDLTESELFGNLLEAKDDLFHIDLHNDYTCVNVTFFADILELKFQNDKGQGYVILRFKDVIILKMQIPLRTLIIDNFHRGRYELNGELYDEYEEKKCFYIEFYEGGAIELLCRQVLLQMPSPELN</sequence>
<reference evidence="1 2" key="1">
    <citation type="submission" date="2017-02" db="EMBL/GenBank/DDBJ databases">
        <authorList>
            <person name="Peterson S.W."/>
        </authorList>
    </citation>
    <scope>NUCLEOTIDE SEQUENCE [LARGE SCALE GENOMIC DNA]</scope>
    <source>
        <strain evidence="1 2">DSM 25262</strain>
    </source>
</reference>
<dbReference type="Proteomes" id="UP000190961">
    <property type="component" value="Unassembled WGS sequence"/>
</dbReference>
<dbReference type="AlphaFoldDB" id="A0A1T5MAJ2"/>
<dbReference type="EMBL" id="FUZU01000004">
    <property type="protein sequence ID" value="SKC85113.1"/>
    <property type="molecule type" value="Genomic_DNA"/>
</dbReference>
<gene>
    <name evidence="1" type="ORF">SAMN05660236_4825</name>
</gene>
<keyword evidence="2" id="KW-1185">Reference proteome</keyword>
<evidence type="ECO:0000313" key="1">
    <source>
        <dbReference type="EMBL" id="SKC85113.1"/>
    </source>
</evidence>